<evidence type="ECO:0000313" key="2">
    <source>
        <dbReference type="Proteomes" id="UP000239833"/>
    </source>
</evidence>
<organism evidence="1 2">
    <name type="scientific">Paenibacillus larvae subsp. larvae</name>
    <dbReference type="NCBI Taxonomy" id="147375"/>
    <lineage>
        <taxon>Bacteria</taxon>
        <taxon>Bacillati</taxon>
        <taxon>Bacillota</taxon>
        <taxon>Bacilli</taxon>
        <taxon>Bacillales</taxon>
        <taxon>Paenibacillaceae</taxon>
        <taxon>Paenibacillus</taxon>
    </lineage>
</organism>
<name>A0A2L1TZQ2_9BACL</name>
<proteinExistence type="predicted"/>
<reference evidence="2" key="1">
    <citation type="submission" date="2017-02" db="EMBL/GenBank/DDBJ databases">
        <title>Delineation of Paenibacillus larvae strains originating from foulbrood outbreaks.</title>
        <authorList>
            <person name="Beims H."/>
            <person name="Bunk B."/>
            <person name="Sproeer C."/>
            <person name="Mohr K.I."/>
            <person name="Pradella S."/>
            <person name="Guenther G."/>
            <person name="Rohde M."/>
            <person name="von der Ohe W."/>
            <person name="Steinert M."/>
        </authorList>
    </citation>
    <scope>NUCLEOTIDE SEQUENCE [LARGE SCALE GENOMIC DNA]</scope>
    <source>
        <strain evidence="2">Eric_III</strain>
    </source>
</reference>
<evidence type="ECO:0000313" key="1">
    <source>
        <dbReference type="EMBL" id="AVF26153.1"/>
    </source>
</evidence>
<protein>
    <submittedName>
        <fullName evidence="1">Uncharacterized protein</fullName>
    </submittedName>
</protein>
<dbReference type="RefSeq" id="WP_077997417.1">
    <property type="nucleotide sequence ID" value="NZ_CP019655.1"/>
</dbReference>
<dbReference type="Proteomes" id="UP000239833">
    <property type="component" value="Chromosome"/>
</dbReference>
<gene>
    <name evidence="1" type="ORF">ERICIII_01984</name>
</gene>
<sequence length="155" mass="17507">MAKVLNEQNSQASESIFEELPNVLIQDAKNATSFFLPAEELIKFKSSNIEGLENTIYFLIPDGNDLDEVSFSPVYDNPSIVVKFPKGDSHFFIKFEELEPFKVKSFEQMTCVTDKCLTFIIPTGDEFLEDIPNMSPAMLQSGTQITELTKPIKQI</sequence>
<dbReference type="AlphaFoldDB" id="A0A2L1TZQ2"/>
<accession>A0A2L1TZQ2</accession>
<dbReference type="GeneID" id="64218721"/>
<dbReference type="EMBL" id="CP019655">
    <property type="protein sequence ID" value="AVF26153.1"/>
    <property type="molecule type" value="Genomic_DNA"/>
</dbReference>